<accession>A0A6H5I0X8</accession>
<keyword evidence="2" id="KW-1185">Reference proteome</keyword>
<dbReference type="EMBL" id="CADCXV010000424">
    <property type="protein sequence ID" value="CAB0030144.1"/>
    <property type="molecule type" value="Genomic_DNA"/>
</dbReference>
<dbReference type="Proteomes" id="UP000479190">
    <property type="component" value="Unassembled WGS sequence"/>
</dbReference>
<sequence length="196" mass="22515">MSMSSNQSGENFHGEGGTHVEKLKRLKCVYGNANWAIEALRHGFLRQLHELILNWKGQLPNLRNIFRKDEINDFLKDSLSCCAVNNNYQGELFIDFVARSGYKYEPDVDKDGKPLLRLDTAVHCAARLNCSKDLIGKLFQIYNYGIDFDYIDESGLSHFNVACKYGFENIVEKLHELLQDPNNLVKRHKVADFLLT</sequence>
<reference evidence="1 2" key="1">
    <citation type="submission" date="2020-02" db="EMBL/GenBank/DDBJ databases">
        <authorList>
            <person name="Ferguson B K."/>
        </authorList>
    </citation>
    <scope>NUCLEOTIDE SEQUENCE [LARGE SCALE GENOMIC DNA]</scope>
</reference>
<organism evidence="1 2">
    <name type="scientific">Trichogramma brassicae</name>
    <dbReference type="NCBI Taxonomy" id="86971"/>
    <lineage>
        <taxon>Eukaryota</taxon>
        <taxon>Metazoa</taxon>
        <taxon>Ecdysozoa</taxon>
        <taxon>Arthropoda</taxon>
        <taxon>Hexapoda</taxon>
        <taxon>Insecta</taxon>
        <taxon>Pterygota</taxon>
        <taxon>Neoptera</taxon>
        <taxon>Endopterygota</taxon>
        <taxon>Hymenoptera</taxon>
        <taxon>Apocrita</taxon>
        <taxon>Proctotrupomorpha</taxon>
        <taxon>Chalcidoidea</taxon>
        <taxon>Trichogrammatidae</taxon>
        <taxon>Trichogramma</taxon>
    </lineage>
</organism>
<dbReference type="Gene3D" id="1.25.40.20">
    <property type="entry name" value="Ankyrin repeat-containing domain"/>
    <property type="match status" value="1"/>
</dbReference>
<proteinExistence type="predicted"/>
<dbReference type="AlphaFoldDB" id="A0A6H5I0X8"/>
<name>A0A6H5I0X8_9HYME</name>
<protein>
    <submittedName>
        <fullName evidence="1">Uncharacterized protein</fullName>
    </submittedName>
</protein>
<dbReference type="InterPro" id="IPR036770">
    <property type="entry name" value="Ankyrin_rpt-contain_sf"/>
</dbReference>
<dbReference type="SUPFAM" id="SSF48403">
    <property type="entry name" value="Ankyrin repeat"/>
    <property type="match status" value="1"/>
</dbReference>
<gene>
    <name evidence="1" type="ORF">TBRA_LOCUS2160</name>
</gene>
<evidence type="ECO:0000313" key="2">
    <source>
        <dbReference type="Proteomes" id="UP000479190"/>
    </source>
</evidence>
<evidence type="ECO:0000313" key="1">
    <source>
        <dbReference type="EMBL" id="CAB0030144.1"/>
    </source>
</evidence>